<dbReference type="AlphaFoldDB" id="A0A4U0X7J8"/>
<evidence type="ECO:0000313" key="2">
    <source>
        <dbReference type="Proteomes" id="UP000309340"/>
    </source>
</evidence>
<accession>A0A4U0X7J8</accession>
<keyword evidence="2" id="KW-1185">Reference proteome</keyword>
<dbReference type="EMBL" id="NAJQ01000306">
    <property type="protein sequence ID" value="TKA72502.1"/>
    <property type="molecule type" value="Genomic_DNA"/>
</dbReference>
<protein>
    <submittedName>
        <fullName evidence="1">Uncharacterized protein</fullName>
    </submittedName>
</protein>
<reference evidence="1 2" key="1">
    <citation type="submission" date="2017-03" db="EMBL/GenBank/DDBJ databases">
        <title>Genomes of endolithic fungi from Antarctica.</title>
        <authorList>
            <person name="Coleine C."/>
            <person name="Masonjones S."/>
            <person name="Stajich J.E."/>
        </authorList>
    </citation>
    <scope>NUCLEOTIDE SEQUENCE [LARGE SCALE GENOMIC DNA]</scope>
    <source>
        <strain evidence="1 2">CCFEE 5184</strain>
    </source>
</reference>
<gene>
    <name evidence="1" type="ORF">B0A55_07020</name>
</gene>
<proteinExistence type="predicted"/>
<organism evidence="1 2">
    <name type="scientific">Friedmanniomyces simplex</name>
    <dbReference type="NCBI Taxonomy" id="329884"/>
    <lineage>
        <taxon>Eukaryota</taxon>
        <taxon>Fungi</taxon>
        <taxon>Dikarya</taxon>
        <taxon>Ascomycota</taxon>
        <taxon>Pezizomycotina</taxon>
        <taxon>Dothideomycetes</taxon>
        <taxon>Dothideomycetidae</taxon>
        <taxon>Mycosphaerellales</taxon>
        <taxon>Teratosphaeriaceae</taxon>
        <taxon>Friedmanniomyces</taxon>
    </lineage>
</organism>
<comment type="caution">
    <text evidence="1">The sequence shown here is derived from an EMBL/GenBank/DDBJ whole genome shotgun (WGS) entry which is preliminary data.</text>
</comment>
<evidence type="ECO:0000313" key="1">
    <source>
        <dbReference type="EMBL" id="TKA72502.1"/>
    </source>
</evidence>
<name>A0A4U0X7J8_9PEZI</name>
<sequence length="214" mass="23971">MRHLKRPTSLGAIAESLKTVPTRETVSLEEERAFMHAEAAVRAEQDKNKVFDAVKALELTSKSAGPSNHLPKPVAWTKGMNVFYNPAVSFEQTTEELIKCLRGIASERVSQSLQWMAELLAKGRRGWNFSHWSMEFSSELEELLARVTACLEVLAEYQGCGWSRQAAVLESVRGMGEAVGKMVALKRAEEEWRDKAFTRELEEAVAREVEEDGG</sequence>
<dbReference type="Proteomes" id="UP000309340">
    <property type="component" value="Unassembled WGS sequence"/>
</dbReference>